<feature type="region of interest" description="Disordered" evidence="1">
    <location>
        <begin position="1"/>
        <end position="35"/>
    </location>
</feature>
<proteinExistence type="predicted"/>
<dbReference type="InParanoid" id="M1DT44"/>
<sequence length="192" mass="20962">MRVLGVKRQGTTPQGPTKGPLGGPKTAPKNLPKGATYGCHLSPVGGPTHRGWVSWFKGQGEELKTMNHRIEACPVDPPTEINTRRDNARIMKGDNVNEEAPQGLNVKVRLPKDQPRVPEEDPNQPLRNCPKGATYRWNLHPVGGPTPRGWVSWVKSQGEDLQTMNHGPAASSIDPWGLVVGHACRLPQFGQV</sequence>
<reference evidence="2" key="2">
    <citation type="submission" date="2015-06" db="UniProtKB">
        <authorList>
            <consortium name="EnsemblPlants"/>
        </authorList>
    </citation>
    <scope>IDENTIFICATION</scope>
    <source>
        <strain evidence="2">DM1-3 516 R44</strain>
    </source>
</reference>
<reference evidence="3" key="1">
    <citation type="journal article" date="2011" name="Nature">
        <title>Genome sequence and analysis of the tuber crop potato.</title>
        <authorList>
            <consortium name="The Potato Genome Sequencing Consortium"/>
        </authorList>
    </citation>
    <scope>NUCLEOTIDE SEQUENCE [LARGE SCALE GENOMIC DNA]</scope>
    <source>
        <strain evidence="3">cv. DM1-3 516 R44</strain>
    </source>
</reference>
<dbReference type="Proteomes" id="UP000011115">
    <property type="component" value="Unassembled WGS sequence"/>
</dbReference>
<protein>
    <submittedName>
        <fullName evidence="2">Uncharacterized protein</fullName>
    </submittedName>
</protein>
<evidence type="ECO:0000313" key="3">
    <source>
        <dbReference type="Proteomes" id="UP000011115"/>
    </source>
</evidence>
<organism evidence="2 3">
    <name type="scientific">Solanum tuberosum</name>
    <name type="common">Potato</name>
    <dbReference type="NCBI Taxonomy" id="4113"/>
    <lineage>
        <taxon>Eukaryota</taxon>
        <taxon>Viridiplantae</taxon>
        <taxon>Streptophyta</taxon>
        <taxon>Embryophyta</taxon>
        <taxon>Tracheophyta</taxon>
        <taxon>Spermatophyta</taxon>
        <taxon>Magnoliopsida</taxon>
        <taxon>eudicotyledons</taxon>
        <taxon>Gunneridae</taxon>
        <taxon>Pentapetalae</taxon>
        <taxon>asterids</taxon>
        <taxon>lamiids</taxon>
        <taxon>Solanales</taxon>
        <taxon>Solanaceae</taxon>
        <taxon>Solanoideae</taxon>
        <taxon>Solaneae</taxon>
        <taxon>Solanum</taxon>
    </lineage>
</organism>
<dbReference type="PaxDb" id="4113-PGSC0003DMT400093976"/>
<keyword evidence="3" id="KW-1185">Reference proteome</keyword>
<dbReference type="HOGENOM" id="CLU_1417393_0_0_1"/>
<accession>M1DT44</accession>
<evidence type="ECO:0000313" key="2">
    <source>
        <dbReference type="EnsemblPlants" id="PGSC0003DMT400093976"/>
    </source>
</evidence>
<evidence type="ECO:0000256" key="1">
    <source>
        <dbReference type="SAM" id="MobiDB-lite"/>
    </source>
</evidence>
<dbReference type="Gramene" id="PGSC0003DMT400093976">
    <property type="protein sequence ID" value="PGSC0003DMT400093976"/>
    <property type="gene ID" value="PGSC0003DMG400043547"/>
</dbReference>
<dbReference type="EnsemblPlants" id="PGSC0003DMT400093976">
    <property type="protein sequence ID" value="PGSC0003DMT400093976"/>
    <property type="gene ID" value="PGSC0003DMG400043547"/>
</dbReference>
<name>M1DT44_SOLTU</name>
<feature type="compositionally biased region" description="Low complexity" evidence="1">
    <location>
        <begin position="10"/>
        <end position="29"/>
    </location>
</feature>
<dbReference type="AlphaFoldDB" id="M1DT44"/>